<evidence type="ECO:0000313" key="3">
    <source>
        <dbReference type="Proteomes" id="UP000262954"/>
    </source>
</evidence>
<keyword evidence="1" id="KW-0812">Transmembrane</keyword>
<organism evidence="2 3">
    <name type="scientific">Coprobacter fastidiosus</name>
    <dbReference type="NCBI Taxonomy" id="1099853"/>
    <lineage>
        <taxon>Bacteria</taxon>
        <taxon>Pseudomonadati</taxon>
        <taxon>Bacteroidota</taxon>
        <taxon>Bacteroidia</taxon>
        <taxon>Bacteroidales</taxon>
        <taxon>Barnesiellaceae</taxon>
        <taxon>Coprobacter</taxon>
    </lineage>
</organism>
<proteinExistence type="predicted"/>
<evidence type="ECO:0000256" key="1">
    <source>
        <dbReference type="SAM" id="Phobius"/>
    </source>
</evidence>
<dbReference type="AlphaFoldDB" id="A0A354M377"/>
<accession>A0A354M377</accession>
<comment type="caution">
    <text evidence="2">The sequence shown here is derived from an EMBL/GenBank/DDBJ whole genome shotgun (WGS) entry which is preliminary data.</text>
</comment>
<dbReference type="Proteomes" id="UP000262954">
    <property type="component" value="Unassembled WGS sequence"/>
</dbReference>
<evidence type="ECO:0000313" key="2">
    <source>
        <dbReference type="EMBL" id="HBJ08966.1"/>
    </source>
</evidence>
<keyword evidence="1" id="KW-0472">Membrane</keyword>
<dbReference type="EMBL" id="DNWC01000104">
    <property type="protein sequence ID" value="HBJ08966.1"/>
    <property type="molecule type" value="Genomic_DNA"/>
</dbReference>
<name>A0A354M377_9BACT</name>
<reference evidence="2 3" key="1">
    <citation type="journal article" date="2018" name="Nat. Biotechnol.">
        <title>A standardized bacterial taxonomy based on genome phylogeny substantially revises the tree of life.</title>
        <authorList>
            <person name="Parks D.H."/>
            <person name="Chuvochina M."/>
            <person name="Waite D.W."/>
            <person name="Rinke C."/>
            <person name="Skarshewski A."/>
            <person name="Chaumeil P.A."/>
            <person name="Hugenholtz P."/>
        </authorList>
    </citation>
    <scope>NUCLEOTIDE SEQUENCE [LARGE SCALE GENOMIC DNA]</scope>
    <source>
        <strain evidence="2">UBA11482</strain>
    </source>
</reference>
<feature type="transmembrane region" description="Helical" evidence="1">
    <location>
        <begin position="27"/>
        <end position="46"/>
    </location>
</feature>
<protein>
    <submittedName>
        <fullName evidence="2">Uncharacterized protein</fullName>
    </submittedName>
</protein>
<keyword evidence="1" id="KW-1133">Transmembrane helix</keyword>
<sequence length="78" mass="8993">MCFLFLCENLEQFLSQNDLPEVNESKVLGIFPIVFSQIGIYTFIAANASMRFLETMGSAIYILNPEERIFSLFSRNFI</sequence>
<gene>
    <name evidence="2" type="ORF">DDY73_08155</name>
</gene>